<keyword evidence="2" id="KW-0805">Transcription regulation</keyword>
<dbReference type="InterPro" id="IPR013324">
    <property type="entry name" value="RNA_pol_sigma_r3/r4-like"/>
</dbReference>
<dbReference type="InterPro" id="IPR014284">
    <property type="entry name" value="RNA_pol_sigma-70_dom"/>
</dbReference>
<reference evidence="7 8" key="1">
    <citation type="submission" date="2019-02" db="EMBL/GenBank/DDBJ databases">
        <title>Deep-cultivation of Planctomycetes and their phenomic and genomic characterization uncovers novel biology.</title>
        <authorList>
            <person name="Wiegand S."/>
            <person name="Jogler M."/>
            <person name="Boedeker C."/>
            <person name="Pinto D."/>
            <person name="Vollmers J."/>
            <person name="Rivas-Marin E."/>
            <person name="Kohn T."/>
            <person name="Peeters S.H."/>
            <person name="Heuer A."/>
            <person name="Rast P."/>
            <person name="Oberbeckmann S."/>
            <person name="Bunk B."/>
            <person name="Jeske O."/>
            <person name="Meyerdierks A."/>
            <person name="Storesund J.E."/>
            <person name="Kallscheuer N."/>
            <person name="Luecker S."/>
            <person name="Lage O.M."/>
            <person name="Pohl T."/>
            <person name="Merkel B.J."/>
            <person name="Hornburger P."/>
            <person name="Mueller R.-W."/>
            <person name="Bruemmer F."/>
            <person name="Labrenz M."/>
            <person name="Spormann A.M."/>
            <person name="Op Den Camp H."/>
            <person name="Overmann J."/>
            <person name="Amann R."/>
            <person name="Jetten M.S.M."/>
            <person name="Mascher T."/>
            <person name="Medema M.H."/>
            <person name="Devos D.P."/>
            <person name="Kaster A.-K."/>
            <person name="Ovreas L."/>
            <person name="Rohde M."/>
            <person name="Galperin M.Y."/>
            <person name="Jogler C."/>
        </authorList>
    </citation>
    <scope>NUCLEOTIDE SEQUENCE [LARGE SCALE GENOMIC DNA]</scope>
    <source>
        <strain evidence="7 8">Pla52n</strain>
    </source>
</reference>
<dbReference type="InterPro" id="IPR013325">
    <property type="entry name" value="RNA_pol_sigma_r2"/>
</dbReference>
<dbReference type="OrthoDB" id="265863at2"/>
<protein>
    <submittedName>
        <fullName evidence="7">ECF RNA polymerase sigma factor SigE</fullName>
    </submittedName>
</protein>
<dbReference type="InterPro" id="IPR039425">
    <property type="entry name" value="RNA_pol_sigma-70-like"/>
</dbReference>
<dbReference type="Gene3D" id="1.10.1740.10">
    <property type="match status" value="1"/>
</dbReference>
<organism evidence="7 8">
    <name type="scientific">Stieleria varia</name>
    <dbReference type="NCBI Taxonomy" id="2528005"/>
    <lineage>
        <taxon>Bacteria</taxon>
        <taxon>Pseudomonadati</taxon>
        <taxon>Planctomycetota</taxon>
        <taxon>Planctomycetia</taxon>
        <taxon>Pirellulales</taxon>
        <taxon>Pirellulaceae</taxon>
        <taxon>Stieleria</taxon>
    </lineage>
</organism>
<dbReference type="PANTHER" id="PTHR43133:SF8">
    <property type="entry name" value="RNA POLYMERASE SIGMA FACTOR HI_1459-RELATED"/>
    <property type="match status" value="1"/>
</dbReference>
<dbReference type="InterPro" id="IPR007627">
    <property type="entry name" value="RNA_pol_sigma70_r2"/>
</dbReference>
<evidence type="ECO:0000256" key="5">
    <source>
        <dbReference type="ARBA" id="ARBA00023163"/>
    </source>
</evidence>
<dbReference type="SUPFAM" id="SSF88946">
    <property type="entry name" value="Sigma2 domain of RNA polymerase sigma factors"/>
    <property type="match status" value="1"/>
</dbReference>
<sequence>MASSLESTVSSGTLQRARAQEDAAWESLVRQYTPKVYRWLRQNSIAPQDAADLVQNVLIQLFVSLPHLERDREQGNSLSAWLFVVTLNTARDYFRGQARIPDALGGSDDHRISDAVGIDETPSEELIAKICRLYEILELVRRRVEPKTWLAFWRLAVDGDPAAEIAADLGMTPGAVRQAKLRVIELLREEGL</sequence>
<proteinExistence type="inferred from homology"/>
<dbReference type="GO" id="GO:0003677">
    <property type="term" value="F:DNA binding"/>
    <property type="evidence" value="ECO:0007669"/>
    <property type="project" value="UniProtKB-KW"/>
</dbReference>
<evidence type="ECO:0000256" key="1">
    <source>
        <dbReference type="ARBA" id="ARBA00010641"/>
    </source>
</evidence>
<dbReference type="InterPro" id="IPR053721">
    <property type="entry name" value="Fimbrial_Adhesin_Reg"/>
</dbReference>
<name>A0A5C5ZYI5_9BACT</name>
<dbReference type="Proteomes" id="UP000320176">
    <property type="component" value="Unassembled WGS sequence"/>
</dbReference>
<gene>
    <name evidence="7" type="primary">sigE_16</name>
    <name evidence="7" type="ORF">Pla52n_62130</name>
</gene>
<evidence type="ECO:0000256" key="2">
    <source>
        <dbReference type="ARBA" id="ARBA00023015"/>
    </source>
</evidence>
<accession>A0A5C5ZYI5</accession>
<evidence type="ECO:0000256" key="3">
    <source>
        <dbReference type="ARBA" id="ARBA00023082"/>
    </source>
</evidence>
<keyword evidence="4" id="KW-0238">DNA-binding</keyword>
<dbReference type="GO" id="GO:0016987">
    <property type="term" value="F:sigma factor activity"/>
    <property type="evidence" value="ECO:0007669"/>
    <property type="project" value="UniProtKB-KW"/>
</dbReference>
<dbReference type="Pfam" id="PF04542">
    <property type="entry name" value="Sigma70_r2"/>
    <property type="match status" value="1"/>
</dbReference>
<dbReference type="Gene3D" id="1.10.10.2690">
    <property type="match status" value="1"/>
</dbReference>
<dbReference type="PANTHER" id="PTHR43133">
    <property type="entry name" value="RNA POLYMERASE ECF-TYPE SIGMA FACTO"/>
    <property type="match status" value="1"/>
</dbReference>
<comment type="similarity">
    <text evidence="1">Belongs to the sigma-70 factor family. ECF subfamily.</text>
</comment>
<keyword evidence="3" id="KW-0731">Sigma factor</keyword>
<feature type="domain" description="RNA polymerase sigma-70 region 2" evidence="6">
    <location>
        <begin position="28"/>
        <end position="99"/>
    </location>
</feature>
<evidence type="ECO:0000256" key="4">
    <source>
        <dbReference type="ARBA" id="ARBA00023125"/>
    </source>
</evidence>
<dbReference type="AlphaFoldDB" id="A0A5C5ZYI5"/>
<dbReference type="SUPFAM" id="SSF88659">
    <property type="entry name" value="Sigma3 and sigma4 domains of RNA polymerase sigma factors"/>
    <property type="match status" value="1"/>
</dbReference>
<dbReference type="GO" id="GO:0006352">
    <property type="term" value="P:DNA-templated transcription initiation"/>
    <property type="evidence" value="ECO:0007669"/>
    <property type="project" value="InterPro"/>
</dbReference>
<evidence type="ECO:0000313" key="8">
    <source>
        <dbReference type="Proteomes" id="UP000320176"/>
    </source>
</evidence>
<keyword evidence="8" id="KW-1185">Reference proteome</keyword>
<comment type="caution">
    <text evidence="7">The sequence shown here is derived from an EMBL/GenBank/DDBJ whole genome shotgun (WGS) entry which is preliminary data.</text>
</comment>
<dbReference type="NCBIfam" id="TIGR02937">
    <property type="entry name" value="sigma70-ECF"/>
    <property type="match status" value="1"/>
</dbReference>
<dbReference type="RefSeq" id="WP_146523143.1">
    <property type="nucleotide sequence ID" value="NZ_CP151726.1"/>
</dbReference>
<dbReference type="EMBL" id="SJPN01000011">
    <property type="protein sequence ID" value="TWT92339.1"/>
    <property type="molecule type" value="Genomic_DNA"/>
</dbReference>
<evidence type="ECO:0000313" key="7">
    <source>
        <dbReference type="EMBL" id="TWT92339.1"/>
    </source>
</evidence>
<keyword evidence="5" id="KW-0804">Transcription</keyword>
<evidence type="ECO:0000259" key="6">
    <source>
        <dbReference type="Pfam" id="PF04542"/>
    </source>
</evidence>